<dbReference type="EMBL" id="MCGI01000006">
    <property type="protein sequence ID" value="ODM08320.1"/>
    <property type="molecule type" value="Genomic_DNA"/>
</dbReference>
<dbReference type="InterPro" id="IPR003713">
    <property type="entry name" value="FliS"/>
</dbReference>
<keyword evidence="4" id="KW-1005">Bacterial flagellum biogenesis</keyword>
<dbReference type="Proteomes" id="UP000095003">
    <property type="component" value="Unassembled WGS sequence"/>
</dbReference>
<accession>A0A1E3AHU4</accession>
<comment type="similarity">
    <text evidence="2">Belongs to the FliS family.</text>
</comment>
<dbReference type="GO" id="GO:0044780">
    <property type="term" value="P:bacterial-type flagellum assembly"/>
    <property type="evidence" value="ECO:0007669"/>
    <property type="project" value="InterPro"/>
</dbReference>
<dbReference type="SUPFAM" id="SSF101116">
    <property type="entry name" value="Flagellar export chaperone FliS"/>
    <property type="match status" value="1"/>
</dbReference>
<dbReference type="NCBIfam" id="TIGR00208">
    <property type="entry name" value="fliS"/>
    <property type="match status" value="1"/>
</dbReference>
<dbReference type="InterPro" id="IPR036584">
    <property type="entry name" value="FliS_sf"/>
</dbReference>
<evidence type="ECO:0000313" key="7">
    <source>
        <dbReference type="Proteomes" id="UP000095003"/>
    </source>
</evidence>
<gene>
    <name evidence="6" type="primary">fliS_2</name>
    <name evidence="6" type="ORF">BEH84_05645</name>
</gene>
<dbReference type="AlphaFoldDB" id="A0A1E3AHU4"/>
<protein>
    <submittedName>
        <fullName evidence="6">Flagellar protein FliS</fullName>
    </submittedName>
</protein>
<keyword evidence="6" id="KW-0282">Flagellum</keyword>
<organism evidence="6 7">
    <name type="scientific">Eisenbergiella tayi</name>
    <dbReference type="NCBI Taxonomy" id="1432052"/>
    <lineage>
        <taxon>Bacteria</taxon>
        <taxon>Bacillati</taxon>
        <taxon>Bacillota</taxon>
        <taxon>Clostridia</taxon>
        <taxon>Lachnospirales</taxon>
        <taxon>Lachnospiraceae</taxon>
        <taxon>Eisenbergiella</taxon>
    </lineage>
</organism>
<name>A0A1E3AHU4_9FIRM</name>
<reference evidence="6 7" key="1">
    <citation type="submission" date="2016-07" db="EMBL/GenBank/DDBJ databases">
        <title>Characterization of isolates of Eisenbergiella tayi derived from blood cultures, using whole genome sequencing.</title>
        <authorList>
            <person name="Burdz T."/>
            <person name="Wiebe D."/>
            <person name="Huynh C."/>
            <person name="Bernard K."/>
        </authorList>
    </citation>
    <scope>NUCLEOTIDE SEQUENCE [LARGE SCALE GENOMIC DNA]</scope>
    <source>
        <strain evidence="6 7">NML 120489</strain>
    </source>
</reference>
<dbReference type="Pfam" id="PF02561">
    <property type="entry name" value="FliS"/>
    <property type="match status" value="1"/>
</dbReference>
<comment type="caution">
    <text evidence="6">The sequence shown here is derived from an EMBL/GenBank/DDBJ whole genome shotgun (WGS) entry which is preliminary data.</text>
</comment>
<evidence type="ECO:0000256" key="3">
    <source>
        <dbReference type="ARBA" id="ARBA00022490"/>
    </source>
</evidence>
<keyword evidence="6" id="KW-0969">Cilium</keyword>
<evidence type="ECO:0000313" key="6">
    <source>
        <dbReference type="EMBL" id="ODM08320.1"/>
    </source>
</evidence>
<evidence type="ECO:0000256" key="4">
    <source>
        <dbReference type="ARBA" id="ARBA00022795"/>
    </source>
</evidence>
<dbReference type="GO" id="GO:0005829">
    <property type="term" value="C:cytosol"/>
    <property type="evidence" value="ECO:0007669"/>
    <property type="project" value="UniProtKB-SubCell"/>
</dbReference>
<dbReference type="PANTHER" id="PTHR34773:SF1">
    <property type="entry name" value="FLAGELLAR SECRETION CHAPERONE FLIS"/>
    <property type="match status" value="1"/>
</dbReference>
<dbReference type="GeneID" id="93301508"/>
<dbReference type="PANTHER" id="PTHR34773">
    <property type="entry name" value="FLAGELLAR SECRETION CHAPERONE FLIS"/>
    <property type="match status" value="1"/>
</dbReference>
<keyword evidence="3" id="KW-0963">Cytoplasm</keyword>
<evidence type="ECO:0000256" key="5">
    <source>
        <dbReference type="ARBA" id="ARBA00023186"/>
    </source>
</evidence>
<dbReference type="RefSeq" id="WP_009250539.1">
    <property type="nucleotide sequence ID" value="NZ_BAABXS010000001.1"/>
</dbReference>
<comment type="subcellular location">
    <subcellularLocation>
        <location evidence="1">Cytoplasm</location>
        <location evidence="1">Cytosol</location>
    </subcellularLocation>
</comment>
<evidence type="ECO:0000256" key="1">
    <source>
        <dbReference type="ARBA" id="ARBA00004514"/>
    </source>
</evidence>
<evidence type="ECO:0000256" key="2">
    <source>
        <dbReference type="ARBA" id="ARBA00008787"/>
    </source>
</evidence>
<sequence length="123" mass="14714">MNKNGYQQYKEQSVNTMTKGEMLLLLYDELLKRLMRAELALGKEDYETFTNSVIRCRDIVCYLRDCLDPQYAISSELRRMYEFFLYEFGRLEAGRNKEIIQEVRPLVTELREAFQEADKIAQY</sequence>
<keyword evidence="6" id="KW-0966">Cell projection</keyword>
<dbReference type="Gene3D" id="1.20.120.340">
    <property type="entry name" value="Flagellar protein FliS"/>
    <property type="match status" value="1"/>
</dbReference>
<keyword evidence="5" id="KW-0143">Chaperone</keyword>
<proteinExistence type="inferred from homology"/>
<dbReference type="GO" id="GO:0071973">
    <property type="term" value="P:bacterial-type flagellum-dependent cell motility"/>
    <property type="evidence" value="ECO:0007669"/>
    <property type="project" value="TreeGrafter"/>
</dbReference>